<dbReference type="AlphaFoldDB" id="A0A1G8REX3"/>
<keyword evidence="1" id="KW-0472">Membrane</keyword>
<dbReference type="RefSeq" id="WP_176757428.1">
    <property type="nucleotide sequence ID" value="NZ_FNEV01000002.1"/>
</dbReference>
<evidence type="ECO:0000313" key="2">
    <source>
        <dbReference type="EMBL" id="SDJ14910.1"/>
    </source>
</evidence>
<proteinExistence type="predicted"/>
<keyword evidence="1" id="KW-1133">Transmembrane helix</keyword>
<organism evidence="2 3">
    <name type="scientific">Salimicrobium halophilum</name>
    <dbReference type="NCBI Taxonomy" id="86666"/>
    <lineage>
        <taxon>Bacteria</taxon>
        <taxon>Bacillati</taxon>
        <taxon>Bacillota</taxon>
        <taxon>Bacilli</taxon>
        <taxon>Bacillales</taxon>
        <taxon>Bacillaceae</taxon>
        <taxon>Salimicrobium</taxon>
    </lineage>
</organism>
<gene>
    <name evidence="2" type="ORF">SAMN04490247_0963</name>
</gene>
<dbReference type="STRING" id="86666.SAMN04490247_0963"/>
<dbReference type="EMBL" id="FNEV01000002">
    <property type="protein sequence ID" value="SDJ14910.1"/>
    <property type="molecule type" value="Genomic_DNA"/>
</dbReference>
<reference evidence="3" key="1">
    <citation type="submission" date="2016-10" db="EMBL/GenBank/DDBJ databases">
        <authorList>
            <person name="Varghese N."/>
            <person name="Submissions S."/>
        </authorList>
    </citation>
    <scope>NUCLEOTIDE SEQUENCE [LARGE SCALE GENOMIC DNA]</scope>
    <source>
        <strain evidence="3">DSM 4771</strain>
    </source>
</reference>
<protein>
    <recommendedName>
        <fullName evidence="4">DUF4083 domain-containing protein</fullName>
    </recommendedName>
</protein>
<feature type="transmembrane region" description="Helical" evidence="1">
    <location>
        <begin position="6"/>
        <end position="24"/>
    </location>
</feature>
<evidence type="ECO:0008006" key="4">
    <source>
        <dbReference type="Google" id="ProtNLM"/>
    </source>
</evidence>
<accession>A0A1G8REX3</accession>
<dbReference type="Proteomes" id="UP000199225">
    <property type="component" value="Unassembled WGS sequence"/>
</dbReference>
<sequence>MDLLMSTFLMFFPIIIVAFLIRWVRLIKINSDKQVEQNKRIISLLEKAEKEK</sequence>
<evidence type="ECO:0000256" key="1">
    <source>
        <dbReference type="SAM" id="Phobius"/>
    </source>
</evidence>
<evidence type="ECO:0000313" key="3">
    <source>
        <dbReference type="Proteomes" id="UP000199225"/>
    </source>
</evidence>
<keyword evidence="3" id="KW-1185">Reference proteome</keyword>
<keyword evidence="1" id="KW-0812">Transmembrane</keyword>
<name>A0A1G8REX3_9BACI</name>